<dbReference type="InterPro" id="IPR016166">
    <property type="entry name" value="FAD-bd_PCMH"/>
</dbReference>
<proteinExistence type="inferred from homology"/>
<protein>
    <recommendedName>
        <fullName evidence="17">Indole-3-acetaldehyde oxidase</fullName>
    </recommendedName>
</protein>
<dbReference type="PANTHER" id="PTHR11908:SF132">
    <property type="entry name" value="ALDEHYDE OXIDASE 1-RELATED"/>
    <property type="match status" value="1"/>
</dbReference>
<dbReference type="OrthoDB" id="8300278at2759"/>
<keyword evidence="11 20" id="KW-0408">Iron</keyword>
<keyword evidence="12 20" id="KW-0411">Iron-sulfur</keyword>
<dbReference type="InterPro" id="IPR005107">
    <property type="entry name" value="CO_DH_flav_C"/>
</dbReference>
<keyword evidence="13" id="KW-0520">NAD</keyword>
<comment type="cofactor">
    <cofactor evidence="1 19">
        <name>FAD</name>
        <dbReference type="ChEBI" id="CHEBI:57692"/>
    </cofactor>
</comment>
<keyword evidence="10" id="KW-0560">Oxidoreductase</keyword>
<feature type="binding site" evidence="20">
    <location>
        <position position="74"/>
    </location>
    <ligand>
        <name>[2Fe-2S] cluster</name>
        <dbReference type="ChEBI" id="CHEBI:190135"/>
        <label>1</label>
    </ligand>
</feature>
<accession>A0A9N9TMN2</accession>
<feature type="binding site" evidence="20">
    <location>
        <position position="148"/>
    </location>
    <ligand>
        <name>[2Fe-2S] cluster</name>
        <dbReference type="ChEBI" id="CHEBI:190135"/>
        <label>2</label>
    </ligand>
</feature>
<dbReference type="SMART" id="SM01092">
    <property type="entry name" value="CO_deh_flav_C"/>
    <property type="match status" value="1"/>
</dbReference>
<dbReference type="Pfam" id="PF01315">
    <property type="entry name" value="Ald_Xan_dh_C"/>
    <property type="match status" value="1"/>
</dbReference>
<evidence type="ECO:0000313" key="24">
    <source>
        <dbReference type="Proteomes" id="UP001153712"/>
    </source>
</evidence>
<evidence type="ECO:0000256" key="13">
    <source>
        <dbReference type="ARBA" id="ARBA00023027"/>
    </source>
</evidence>
<dbReference type="InterPro" id="IPR016169">
    <property type="entry name" value="FAD-bd_PCMH_sub2"/>
</dbReference>
<keyword evidence="6" id="KW-0285">Flavoprotein</keyword>
<dbReference type="FunFam" id="3.30.365.10:FF:000001">
    <property type="entry name" value="Xanthine dehydrogenase oxidase"/>
    <property type="match status" value="1"/>
</dbReference>
<feature type="binding site" evidence="19">
    <location>
        <begin position="308"/>
        <end position="312"/>
    </location>
    <ligand>
        <name>FAD</name>
        <dbReference type="ChEBI" id="CHEBI:57692"/>
    </ligand>
</feature>
<evidence type="ECO:0000256" key="4">
    <source>
        <dbReference type="ARBA" id="ARBA00011738"/>
    </source>
</evidence>
<feature type="binding site" evidence="20">
    <location>
        <position position="117"/>
    </location>
    <ligand>
        <name>[2Fe-2S] cluster</name>
        <dbReference type="ChEBI" id="CHEBI:190135"/>
        <label>2</label>
    </ligand>
</feature>
<comment type="subcellular location">
    <subcellularLocation>
        <location evidence="2">Peroxisome</location>
    </subcellularLocation>
</comment>
<dbReference type="GO" id="GO:0051537">
    <property type="term" value="F:2 iron, 2 sulfur cluster binding"/>
    <property type="evidence" value="ECO:0007669"/>
    <property type="project" value="UniProtKB-KW"/>
</dbReference>
<dbReference type="SMART" id="SM01008">
    <property type="entry name" value="Ald_Xan_dh_C"/>
    <property type="match status" value="1"/>
</dbReference>
<feature type="active site" description="Proton acceptor" evidence="18">
    <location>
        <position position="1188"/>
    </location>
</feature>
<dbReference type="InterPro" id="IPR000674">
    <property type="entry name" value="Ald_Oxase/Xan_DH_a/b"/>
</dbReference>
<dbReference type="GO" id="GO:0005506">
    <property type="term" value="F:iron ion binding"/>
    <property type="evidence" value="ECO:0007669"/>
    <property type="project" value="InterPro"/>
</dbReference>
<dbReference type="Pfam" id="PF02738">
    <property type="entry name" value="MoCoBD_1"/>
    <property type="match status" value="1"/>
</dbReference>
<comment type="cofactor">
    <cofactor evidence="20">
        <name>[2Fe-2S] cluster</name>
        <dbReference type="ChEBI" id="CHEBI:190135"/>
    </cofactor>
    <text evidence="20">Binds 2 [2Fe-2S] clusters.</text>
</comment>
<dbReference type="FunFam" id="3.30.465.10:FF:000013">
    <property type="entry name" value="Aldehyde oxidase"/>
    <property type="match status" value="1"/>
</dbReference>
<dbReference type="InterPro" id="IPR036683">
    <property type="entry name" value="CO_DH_flav_C_dom_sf"/>
</dbReference>
<dbReference type="PANTHER" id="PTHR11908">
    <property type="entry name" value="XANTHINE DEHYDROGENASE"/>
    <property type="match status" value="1"/>
</dbReference>
<dbReference type="EMBL" id="OU900097">
    <property type="protein sequence ID" value="CAG9861069.1"/>
    <property type="molecule type" value="Genomic_DNA"/>
</dbReference>
<feature type="binding site" evidence="20">
    <location>
        <position position="719"/>
    </location>
    <ligand>
        <name>Mo-molybdopterin</name>
        <dbReference type="ChEBI" id="CHEBI:71302"/>
    </ligand>
    <ligandPart>
        <name>Mo</name>
        <dbReference type="ChEBI" id="CHEBI:28685"/>
    </ligandPart>
</feature>
<evidence type="ECO:0000256" key="6">
    <source>
        <dbReference type="ARBA" id="ARBA00022630"/>
    </source>
</evidence>
<dbReference type="InterPro" id="IPR012675">
    <property type="entry name" value="Beta-grasp_dom_sf"/>
</dbReference>
<evidence type="ECO:0000256" key="19">
    <source>
        <dbReference type="PIRSR" id="PIRSR000127-2"/>
    </source>
</evidence>
<dbReference type="InterPro" id="IPR008274">
    <property type="entry name" value="AldOxase/xan_DH_MoCoBD1"/>
</dbReference>
<dbReference type="SUPFAM" id="SSF47741">
    <property type="entry name" value="CO dehydrogenase ISP C-domain like"/>
    <property type="match status" value="1"/>
</dbReference>
<dbReference type="FunFam" id="3.30.390.50:FF:000003">
    <property type="entry name" value="Aldehyde oxidase1"/>
    <property type="match status" value="1"/>
</dbReference>
<feature type="domain" description="FAD-binding PCMH-type" evidence="22">
    <location>
        <begin position="194"/>
        <end position="374"/>
    </location>
</feature>
<dbReference type="Proteomes" id="UP001153712">
    <property type="component" value="Chromosome 4"/>
</dbReference>
<evidence type="ECO:0000256" key="9">
    <source>
        <dbReference type="ARBA" id="ARBA00022827"/>
    </source>
</evidence>
<dbReference type="InterPro" id="IPR016208">
    <property type="entry name" value="Ald_Oxase/xanthine_DH-like"/>
</dbReference>
<evidence type="ECO:0000256" key="18">
    <source>
        <dbReference type="PIRSR" id="PIRSR000127-1"/>
    </source>
</evidence>
<dbReference type="SUPFAM" id="SSF56176">
    <property type="entry name" value="FAD-binding/transporter-associated domain-like"/>
    <property type="match status" value="1"/>
</dbReference>
<gene>
    <name evidence="23" type="ORF">PHYEVI_LOCUS7415</name>
</gene>
<feature type="binding site" evidence="19">
    <location>
        <position position="382"/>
    </location>
    <ligand>
        <name>FAD</name>
        <dbReference type="ChEBI" id="CHEBI:57692"/>
    </ligand>
</feature>
<dbReference type="InterPro" id="IPR046867">
    <property type="entry name" value="AldOxase/xan_DH_MoCoBD2"/>
</dbReference>
<dbReference type="Gene3D" id="3.30.365.10">
    <property type="entry name" value="Aldehyde oxidase/xanthine dehydrogenase, molybdopterin binding domain"/>
    <property type="match status" value="4"/>
</dbReference>
<keyword evidence="7 20" id="KW-0001">2Fe-2S</keyword>
<feature type="binding site" evidence="20">
    <location>
        <position position="51"/>
    </location>
    <ligand>
        <name>[2Fe-2S] cluster</name>
        <dbReference type="ChEBI" id="CHEBI:190135"/>
        <label>1</label>
    </ligand>
</feature>
<keyword evidence="9 19" id="KW-0274">FAD</keyword>
<feature type="binding site" evidence="20">
    <location>
        <position position="46"/>
    </location>
    <ligand>
        <name>[2Fe-2S] cluster</name>
        <dbReference type="ChEBI" id="CHEBI:190135"/>
        <label>1</label>
    </ligand>
</feature>
<dbReference type="SUPFAM" id="SSF56003">
    <property type="entry name" value="Molybdenum cofactor-binding domain"/>
    <property type="match status" value="1"/>
</dbReference>
<comment type="cofactor">
    <cofactor evidence="20">
        <name>Mo-molybdopterin</name>
        <dbReference type="ChEBI" id="CHEBI:71302"/>
    </cofactor>
    <text evidence="20">Binds 1 Mo-molybdopterin (Mo-MPT) cofactor per subunit.</text>
</comment>
<feature type="domain" description="2Fe-2S ferredoxin-type" evidence="21">
    <location>
        <begin position="5"/>
        <end position="92"/>
    </location>
</feature>
<keyword evidence="5 20" id="KW-0500">Molybdenum</keyword>
<comment type="catalytic activity">
    <reaction evidence="16">
        <text>indole-3-acetaldehyde + O2 + H2O = (indol-3-yl)acetate + H2O2 + H(+)</text>
        <dbReference type="Rhea" id="RHEA:16277"/>
        <dbReference type="ChEBI" id="CHEBI:15377"/>
        <dbReference type="ChEBI" id="CHEBI:15378"/>
        <dbReference type="ChEBI" id="CHEBI:15379"/>
        <dbReference type="ChEBI" id="CHEBI:16240"/>
        <dbReference type="ChEBI" id="CHEBI:18086"/>
        <dbReference type="ChEBI" id="CHEBI:30854"/>
        <dbReference type="EC" id="1.2.3.7"/>
    </reaction>
</comment>
<keyword evidence="8 20" id="KW-0479">Metal-binding</keyword>
<dbReference type="InterPro" id="IPR036318">
    <property type="entry name" value="FAD-bd_PCMH-like_sf"/>
</dbReference>
<dbReference type="Gene3D" id="1.10.150.120">
    <property type="entry name" value="[2Fe-2S]-binding domain"/>
    <property type="match status" value="1"/>
</dbReference>
<evidence type="ECO:0000256" key="5">
    <source>
        <dbReference type="ARBA" id="ARBA00022505"/>
    </source>
</evidence>
<dbReference type="InterPro" id="IPR036856">
    <property type="entry name" value="Ald_Oxase/Xan_DH_a/b_sf"/>
</dbReference>
<name>A0A9N9TMN2_PHYSR</name>
<evidence type="ECO:0000256" key="8">
    <source>
        <dbReference type="ARBA" id="ARBA00022723"/>
    </source>
</evidence>
<dbReference type="GO" id="GO:0071949">
    <property type="term" value="F:FAD binding"/>
    <property type="evidence" value="ECO:0007669"/>
    <property type="project" value="InterPro"/>
</dbReference>
<dbReference type="GO" id="GO:0050302">
    <property type="term" value="F:indole-3-acetaldehyde oxidase activity"/>
    <property type="evidence" value="ECO:0007669"/>
    <property type="project" value="UniProtKB-EC"/>
</dbReference>
<dbReference type="InterPro" id="IPR002888">
    <property type="entry name" value="2Fe-2S-bd"/>
</dbReference>
<dbReference type="GO" id="GO:0005777">
    <property type="term" value="C:peroxisome"/>
    <property type="evidence" value="ECO:0007669"/>
    <property type="project" value="UniProtKB-SubCell"/>
</dbReference>
<dbReference type="Pfam" id="PF00941">
    <property type="entry name" value="FAD_binding_5"/>
    <property type="match status" value="1"/>
</dbReference>
<dbReference type="Pfam" id="PF20256">
    <property type="entry name" value="MoCoBD_2"/>
    <property type="match status" value="1"/>
</dbReference>
<dbReference type="InterPro" id="IPR036884">
    <property type="entry name" value="2Fe-2S-bd_dom_sf"/>
</dbReference>
<evidence type="ECO:0000256" key="10">
    <source>
        <dbReference type="ARBA" id="ARBA00023002"/>
    </source>
</evidence>
<feature type="binding site" evidence="20">
    <location>
        <position position="114"/>
    </location>
    <ligand>
        <name>[2Fe-2S] cluster</name>
        <dbReference type="ChEBI" id="CHEBI:190135"/>
        <label>2</label>
    </ligand>
</feature>
<evidence type="ECO:0000259" key="21">
    <source>
        <dbReference type="PROSITE" id="PS51085"/>
    </source>
</evidence>
<reference evidence="23" key="1">
    <citation type="submission" date="2022-01" db="EMBL/GenBank/DDBJ databases">
        <authorList>
            <person name="King R."/>
        </authorList>
    </citation>
    <scope>NUCLEOTIDE SEQUENCE</scope>
</reference>
<dbReference type="PIRSF" id="PIRSF000127">
    <property type="entry name" value="Xanthine_DH"/>
    <property type="match status" value="1"/>
</dbReference>
<dbReference type="CDD" id="cd00207">
    <property type="entry name" value="fer2"/>
    <property type="match status" value="1"/>
</dbReference>
<evidence type="ECO:0000259" key="22">
    <source>
        <dbReference type="PROSITE" id="PS51387"/>
    </source>
</evidence>
<dbReference type="InterPro" id="IPR001041">
    <property type="entry name" value="2Fe-2S_ferredoxin-type"/>
</dbReference>
<dbReference type="Gene3D" id="3.30.465.10">
    <property type="match status" value="1"/>
</dbReference>
<feature type="binding site" evidence="20">
    <location>
        <position position="54"/>
    </location>
    <ligand>
        <name>[2Fe-2S] cluster</name>
        <dbReference type="ChEBI" id="CHEBI:190135"/>
        <label>1</label>
    </ligand>
</feature>
<evidence type="ECO:0000256" key="1">
    <source>
        <dbReference type="ARBA" id="ARBA00001974"/>
    </source>
</evidence>
<dbReference type="Pfam" id="PF00111">
    <property type="entry name" value="Fer2"/>
    <property type="match status" value="1"/>
</dbReference>
<dbReference type="FunFam" id="3.30.365.10:FF:000008">
    <property type="entry name" value="Aldehyde oxidase1"/>
    <property type="match status" value="1"/>
</dbReference>
<dbReference type="Pfam" id="PF01799">
    <property type="entry name" value="Fer2_2"/>
    <property type="match status" value="1"/>
</dbReference>
<dbReference type="SUPFAM" id="SSF54665">
    <property type="entry name" value="CO dehydrogenase molybdoprotein N-domain-like"/>
    <property type="match status" value="1"/>
</dbReference>
<dbReference type="PROSITE" id="PS00197">
    <property type="entry name" value="2FE2S_FER_1"/>
    <property type="match status" value="1"/>
</dbReference>
<comment type="cofactor">
    <cofactor evidence="15">
        <name>[2Fe-2S] cluster</name>
        <dbReference type="ChEBI" id="CHEBI:190135"/>
    </cofactor>
</comment>
<dbReference type="InterPro" id="IPR037165">
    <property type="entry name" value="AldOxase/xan_DH_Mopterin-bd_sf"/>
</dbReference>
<evidence type="ECO:0000256" key="17">
    <source>
        <dbReference type="ARBA" id="ARBA00072265"/>
    </source>
</evidence>
<dbReference type="Gene3D" id="3.10.20.30">
    <property type="match status" value="1"/>
</dbReference>
<evidence type="ECO:0000313" key="23">
    <source>
        <dbReference type="EMBL" id="CAG9861069.1"/>
    </source>
</evidence>
<evidence type="ECO:0000256" key="20">
    <source>
        <dbReference type="PIRSR" id="PIRSR000127-3"/>
    </source>
</evidence>
<dbReference type="SUPFAM" id="SSF54292">
    <property type="entry name" value="2Fe-2S ferredoxin-like"/>
    <property type="match status" value="1"/>
</dbReference>
<evidence type="ECO:0000256" key="11">
    <source>
        <dbReference type="ARBA" id="ARBA00023004"/>
    </source>
</evidence>
<evidence type="ECO:0000256" key="16">
    <source>
        <dbReference type="ARBA" id="ARBA00052415"/>
    </source>
</evidence>
<dbReference type="FunFam" id="3.10.20.30:FF:000012">
    <property type="entry name" value="Xanthine dehydrogenase/oxidase"/>
    <property type="match status" value="1"/>
</dbReference>
<comment type="subunit">
    <text evidence="4">Homodimer.</text>
</comment>
<keyword evidence="14" id="KW-0576">Peroxisome</keyword>
<dbReference type="Gene3D" id="3.90.1170.50">
    <property type="entry name" value="Aldehyde oxidase/xanthine dehydrogenase, a/b hammerhead"/>
    <property type="match status" value="1"/>
</dbReference>
<feature type="binding site" evidence="20">
    <location>
        <position position="150"/>
    </location>
    <ligand>
        <name>[2Fe-2S] cluster</name>
        <dbReference type="ChEBI" id="CHEBI:190135"/>
        <label>2</label>
    </ligand>
</feature>
<evidence type="ECO:0000256" key="12">
    <source>
        <dbReference type="ARBA" id="ARBA00023014"/>
    </source>
</evidence>
<dbReference type="InterPro" id="IPR036010">
    <property type="entry name" value="2Fe-2S_ferredoxin-like_sf"/>
</dbReference>
<keyword evidence="24" id="KW-1185">Reference proteome</keyword>
<dbReference type="PROSITE" id="PS51085">
    <property type="entry name" value="2FE2S_FER_2"/>
    <property type="match status" value="1"/>
</dbReference>
<dbReference type="Pfam" id="PF03450">
    <property type="entry name" value="CO_deh_flav_C"/>
    <property type="match status" value="1"/>
</dbReference>
<evidence type="ECO:0000256" key="2">
    <source>
        <dbReference type="ARBA" id="ARBA00004275"/>
    </source>
</evidence>
<dbReference type="InterPro" id="IPR002346">
    <property type="entry name" value="Mopterin_DH_FAD-bd"/>
</dbReference>
<evidence type="ECO:0000256" key="3">
    <source>
        <dbReference type="ARBA" id="ARBA00006849"/>
    </source>
</evidence>
<sequence length="1245" mass="138429">MQKREDIQFHVDHKQHVVKIGDISPETTLNTYLRKHSHLTGTKLMCGEGGCGVCTVVVDQILEGKKRTFSINSCLVSILSCNGWKVHTIEGIGNPLKGYHKIQKALSDNYGTQCGFCSPGMVMNMYALQESGKATAENIENSFGGNICRCTGYRPILHAFKQLATDQEDPIADIEDITPCKNKICKEKMEIFFVEFNDSKWYRVSTITDLLKILRITSDNYRLVFGNTGRGVFKNDPTPSVYIDILQVEELKTYSLKNKTLTIGGNVTLSELMELCNKLSSTPGFSYLDTIHSHVDLVATLQVRNIGSIAGNLMLKHRHNEFQSDIFLLLETFDADLVIVNYDESEEVVSPQDFLKLDMNKKVIKKIVLNSIDDSYKFASYKIMPRTQNAHAMVNAGFLVQLQNGIVQKARIVYGGIDSTFVHASLTEKIIKGKNLYDNANLQIIFNSLNNEIIPEDTPPDPTPDFRRNLAISLFYKFVLKTCPPNIIGSRFKTGGLLLGRPLSEGTQEYGTIKENWPLTQPIPKLESLAQASGQIKYIMDAPLLPNEAFVSFVTAKAKAGSTITSIDATKALNMEGVIAYFDKKDIPGINTFTPKDVGLFPVQEELFCSGTVLYFNQPVGIVVASDDVTASKAAQLVKISYQPPTKKVYFNVKDVVRDDVKDRIIHQTTVLPKSRGNDVYKTVSGEFYINWQYHYHMETQCCKVVPREDNIDIYPASQWMDINQLGASAVLGIPANKINIKVSRLGGGFGGKMYRCALISSAAALAAYKLQIPVTMSLSFEENMNIIGKRFPLYVNYEVEVNKAGIIQYLKADLYSDFGIGGNEPFNDLLVSSFENNYDISHWEFSTFVVQTDCHANAYTRSPGTLEGTSAIESIMEHIATVINLDAFDVKLANNSSTVPQIPKYWGELKSWADIEQRKSEIAQYNQDNRWMKRGLAVVPLKWILEVPGNFSVVVSIFHGDGSVAISHGGIEMGQGINTKVAQVCAYKFGIGLDQVSIKPNYSFVTPNNSVTGGSLTSEAISYAVIRACDTLLNRMQVVKEKMKNPTWVELVRKCFDSNVQLTASGFYWTDAPGIQEYPIYGICSTTVEVDILTGKYQISQVDIIEDLGESMSPLVDIGQIEGAFVMGIGYYMTEEIIFDNVGQLLTNRTWTYKPPGAKDIPINFRVKFAENSQNPVGVLRSKAVAEPPICLSVAVPLAVRNAINSARLEADGTTTIWVPFDGPTTVEKTFLNSLNQHQQYTLN</sequence>
<feature type="binding site" evidence="20">
    <location>
        <position position="1015"/>
    </location>
    <ligand>
        <name>Mo-molybdopterin</name>
        <dbReference type="ChEBI" id="CHEBI:71302"/>
    </ligand>
    <ligandPart>
        <name>Mo</name>
        <dbReference type="ChEBI" id="CHEBI:28685"/>
    </ligandPart>
</feature>
<comment type="similarity">
    <text evidence="3">Belongs to the xanthine dehydrogenase family.</text>
</comment>
<feature type="binding site" evidence="20">
    <location>
        <position position="862"/>
    </location>
    <ligand>
        <name>Mo-molybdopterin</name>
        <dbReference type="ChEBI" id="CHEBI:71302"/>
    </ligand>
    <ligandPart>
        <name>Mo</name>
        <dbReference type="ChEBI" id="CHEBI:28685"/>
    </ligandPart>
</feature>
<dbReference type="PROSITE" id="PS51387">
    <property type="entry name" value="FAD_PCMH"/>
    <property type="match status" value="1"/>
</dbReference>
<feature type="binding site" evidence="20">
    <location>
        <position position="750"/>
    </location>
    <ligand>
        <name>Mo-molybdopterin</name>
        <dbReference type="ChEBI" id="CHEBI:71302"/>
    </ligand>
    <ligandPart>
        <name>Mo</name>
        <dbReference type="ChEBI" id="CHEBI:28685"/>
    </ligandPart>
</feature>
<evidence type="ECO:0000256" key="14">
    <source>
        <dbReference type="ARBA" id="ARBA00023140"/>
    </source>
</evidence>
<dbReference type="SUPFAM" id="SSF55447">
    <property type="entry name" value="CO dehydrogenase flavoprotein C-terminal domain-like"/>
    <property type="match status" value="1"/>
</dbReference>
<evidence type="ECO:0000256" key="15">
    <source>
        <dbReference type="ARBA" id="ARBA00034078"/>
    </source>
</evidence>
<evidence type="ECO:0000256" key="7">
    <source>
        <dbReference type="ARBA" id="ARBA00022714"/>
    </source>
</evidence>
<organism evidence="23 24">
    <name type="scientific">Phyllotreta striolata</name>
    <name type="common">Striped flea beetle</name>
    <name type="synonym">Crioceris striolata</name>
    <dbReference type="NCBI Taxonomy" id="444603"/>
    <lineage>
        <taxon>Eukaryota</taxon>
        <taxon>Metazoa</taxon>
        <taxon>Ecdysozoa</taxon>
        <taxon>Arthropoda</taxon>
        <taxon>Hexapoda</taxon>
        <taxon>Insecta</taxon>
        <taxon>Pterygota</taxon>
        <taxon>Neoptera</taxon>
        <taxon>Endopterygota</taxon>
        <taxon>Coleoptera</taxon>
        <taxon>Polyphaga</taxon>
        <taxon>Cucujiformia</taxon>
        <taxon>Chrysomeloidea</taxon>
        <taxon>Chrysomelidae</taxon>
        <taxon>Galerucinae</taxon>
        <taxon>Alticini</taxon>
        <taxon>Phyllotreta</taxon>
    </lineage>
</organism>
<dbReference type="AlphaFoldDB" id="A0A9N9TMN2"/>
<dbReference type="InterPro" id="IPR006058">
    <property type="entry name" value="2Fe2S_fd_BS"/>
</dbReference>
<dbReference type="Gene3D" id="3.30.390.50">
    <property type="entry name" value="CO dehydrogenase flavoprotein, C-terminal domain"/>
    <property type="match status" value="1"/>
</dbReference>